<accession>A0A218ZD96</accession>
<proteinExistence type="predicted"/>
<feature type="compositionally biased region" description="Low complexity" evidence="1">
    <location>
        <begin position="392"/>
        <end position="406"/>
    </location>
</feature>
<evidence type="ECO:0000256" key="1">
    <source>
        <dbReference type="SAM" id="MobiDB-lite"/>
    </source>
</evidence>
<dbReference type="EMBL" id="MZNU01000064">
    <property type="protein sequence ID" value="OWP05580.1"/>
    <property type="molecule type" value="Genomic_DNA"/>
</dbReference>
<evidence type="ECO:0000313" key="3">
    <source>
        <dbReference type="Proteomes" id="UP000242519"/>
    </source>
</evidence>
<feature type="region of interest" description="Disordered" evidence="1">
    <location>
        <begin position="372"/>
        <end position="481"/>
    </location>
</feature>
<dbReference type="InParanoid" id="A0A218ZD96"/>
<dbReference type="OrthoDB" id="3562872at2759"/>
<comment type="caution">
    <text evidence="2">The sequence shown here is derived from an EMBL/GenBank/DDBJ whole genome shotgun (WGS) entry which is preliminary data.</text>
</comment>
<feature type="compositionally biased region" description="Low complexity" evidence="1">
    <location>
        <begin position="151"/>
        <end position="166"/>
    </location>
</feature>
<feature type="region of interest" description="Disordered" evidence="1">
    <location>
        <begin position="1"/>
        <end position="168"/>
    </location>
</feature>
<organism evidence="2 3">
    <name type="scientific">Diplocarpon coronariae</name>
    <dbReference type="NCBI Taxonomy" id="2795749"/>
    <lineage>
        <taxon>Eukaryota</taxon>
        <taxon>Fungi</taxon>
        <taxon>Dikarya</taxon>
        <taxon>Ascomycota</taxon>
        <taxon>Pezizomycotina</taxon>
        <taxon>Leotiomycetes</taxon>
        <taxon>Helotiales</taxon>
        <taxon>Drepanopezizaceae</taxon>
        <taxon>Diplocarpon</taxon>
    </lineage>
</organism>
<feature type="compositionally biased region" description="Polar residues" evidence="1">
    <location>
        <begin position="1"/>
        <end position="10"/>
    </location>
</feature>
<name>A0A218ZD96_9HELO</name>
<evidence type="ECO:0000313" key="2">
    <source>
        <dbReference type="EMBL" id="OWP05580.1"/>
    </source>
</evidence>
<feature type="compositionally biased region" description="Basic and acidic residues" evidence="1">
    <location>
        <begin position="466"/>
        <end position="475"/>
    </location>
</feature>
<gene>
    <name evidence="2" type="ORF">B2J93_456</name>
</gene>
<dbReference type="AlphaFoldDB" id="A0A218ZD96"/>
<feature type="compositionally biased region" description="Low complexity" evidence="1">
    <location>
        <begin position="109"/>
        <end position="126"/>
    </location>
</feature>
<sequence>MPAQPQTSSIAARIKKTGTSHASRTTHRLPGDAKSPTEPSSAGAAGLALHPTSPTAGENVKIGHINRVQTKNAMLGDMGRTHVEGMVSVPGDWPPEPKNLSRIAESSRVDSSSQSSPRPTPTTSPRAGYSSKSQHERAVKASRQNQPSYAPPSSRGPRGQSSQSPRWQTGHLPIRQRHIPEFSVASRPVAPISMAPSAIRSVVSSPADQKMASQQAVISSLPPPERKAQESWAQAVISRTSQCPQNYAWERRDDHGGYQCAGKNHFVPDALVAEGKGGVYFVPEASLSSGVRWGPYYQDPPGSGQYMWCGAKPKGAREVDGWLKNAAGEVRFFYNGSRGRVYGPPTKFLPPDKNLEGRTPAQEFERMLARRRNVAPGKRAGSQPPPALLGRAAPSASCQSTQSSTSLRRHEALPPQRQHLTPDSAGRPSGIRGPTSEGSRRQVGYRPTPDAIDQGLSNKVGGLRRLTKDSRDMAVRSRAQS</sequence>
<protein>
    <submittedName>
        <fullName evidence="2">Uncharacterized protein</fullName>
    </submittedName>
</protein>
<dbReference type="Proteomes" id="UP000242519">
    <property type="component" value="Unassembled WGS sequence"/>
</dbReference>
<reference evidence="2 3" key="1">
    <citation type="submission" date="2017-04" db="EMBL/GenBank/DDBJ databases">
        <title>Draft genome sequence of Marssonina coronaria NL1: causal agent of apple blotch.</title>
        <authorList>
            <person name="Cheng Q."/>
        </authorList>
    </citation>
    <scope>NUCLEOTIDE SEQUENCE [LARGE SCALE GENOMIC DNA]</scope>
    <source>
        <strain evidence="2 3">NL1</strain>
    </source>
</reference>
<keyword evidence="3" id="KW-1185">Reference proteome</keyword>